<dbReference type="SMART" id="SM00388">
    <property type="entry name" value="HisKA"/>
    <property type="match status" value="1"/>
</dbReference>
<dbReference type="SMART" id="SM00387">
    <property type="entry name" value="HATPase_c"/>
    <property type="match status" value="1"/>
</dbReference>
<dbReference type="NCBIfam" id="TIGR00229">
    <property type="entry name" value="sensory_box"/>
    <property type="match status" value="1"/>
</dbReference>
<dbReference type="InterPro" id="IPR000014">
    <property type="entry name" value="PAS"/>
</dbReference>
<organism evidence="15 16">
    <name type="scientific">Allosphingosinicella indica</name>
    <dbReference type="NCBI Taxonomy" id="941907"/>
    <lineage>
        <taxon>Bacteria</taxon>
        <taxon>Pseudomonadati</taxon>
        <taxon>Pseudomonadota</taxon>
        <taxon>Alphaproteobacteria</taxon>
        <taxon>Sphingomonadales</taxon>
        <taxon>Sphingomonadaceae</taxon>
        <taxon>Allosphingosinicella</taxon>
    </lineage>
</organism>
<evidence type="ECO:0000256" key="3">
    <source>
        <dbReference type="ARBA" id="ARBA00022553"/>
    </source>
</evidence>
<dbReference type="InterPro" id="IPR000700">
    <property type="entry name" value="PAS-assoc_C"/>
</dbReference>
<dbReference type="InterPro" id="IPR013656">
    <property type="entry name" value="PAS_4"/>
</dbReference>
<feature type="modified residue" description="4-aspartylphosphate" evidence="9">
    <location>
        <position position="613"/>
    </location>
</feature>
<proteinExistence type="predicted"/>
<evidence type="ECO:0000259" key="11">
    <source>
        <dbReference type="PROSITE" id="PS50109"/>
    </source>
</evidence>
<dbReference type="RefSeq" id="WP_085218418.1">
    <property type="nucleotide sequence ID" value="NZ_LT840185.1"/>
</dbReference>
<dbReference type="InterPro" id="IPR035965">
    <property type="entry name" value="PAS-like_dom_sf"/>
</dbReference>
<reference evidence="16" key="1">
    <citation type="submission" date="2017-04" db="EMBL/GenBank/DDBJ databases">
        <authorList>
            <person name="Varghese N."/>
            <person name="Submissions S."/>
        </authorList>
    </citation>
    <scope>NUCLEOTIDE SEQUENCE [LARGE SCALE GENOMIC DNA]</scope>
    <source>
        <strain evidence="16">Dd16</strain>
    </source>
</reference>
<evidence type="ECO:0000256" key="1">
    <source>
        <dbReference type="ARBA" id="ARBA00000085"/>
    </source>
</evidence>
<name>A0A1X7GGR2_9SPHN</name>
<keyword evidence="4" id="KW-0808">Transferase</keyword>
<evidence type="ECO:0000313" key="15">
    <source>
        <dbReference type="EMBL" id="SMF69581.1"/>
    </source>
</evidence>
<sequence length="679" mass="73609">MPRSRPSASAIAAALPDAGQLEELFAKVDGFVAVLRGPDHVFAMANRDYRDLTGGRDLIGRTVRDAFPELADAPFFELLDEVRDSGRAYVGHSLHVQLKTGEGDALADRILDFVYQPVFDDTGAVSGILVEGHDVTEQHHALDALRESEERFRLIADSAPVPMWVTRIDRKRSFVNRAYVDFLGLSYAKARDLDWRTILHPDDHDRIVAESIAGEASLKPFVLEARYRTTLGWRWMRSMSQPRWGADGAHEGFIGVAHDVTEAKDAEAALREINDTLEKKVAERTADLVAALNRVQAEMADRMRAEDQLRQAQKMEAVGQLTGGIAHDFNNLLTPIIGGLEMLRSRVEDARMRRMAETALESARRGAKLAGQLLAFSRVQRISMAPVGVNPLVANMEDLLRHALGSGIAVGMELDPEAGHATCDANQLENALLNLAINARDAMPEGGRLTIRTRRDRVDHAMEVEPGDYVAIEVVDTGEGMSSDVLARAVEPFFSTKPMGKGTGLGLAQVYGIARQAGGTLAIESEPGKGTTVRLLLPAAEAAEAAAGGENADAGTRRVRDAGTVLVIDDDPAVRTFLSDSLQEIGYRVVSAEGGAEGLELIETAEPQLVLLDYAMPQMHGADVAREVRKTHPELPIVFVTGFAETRQIEAVMGAGCAILKKPFTIADLAATVEENIAA</sequence>
<dbReference type="PANTHER" id="PTHR43065">
    <property type="entry name" value="SENSOR HISTIDINE KINASE"/>
    <property type="match status" value="1"/>
</dbReference>
<comment type="catalytic activity">
    <reaction evidence="1">
        <text>ATP + protein L-histidine = ADP + protein N-phospho-L-histidine.</text>
        <dbReference type="EC" id="2.7.13.3"/>
    </reaction>
</comment>
<evidence type="ECO:0000259" key="12">
    <source>
        <dbReference type="PROSITE" id="PS50110"/>
    </source>
</evidence>
<evidence type="ECO:0000256" key="7">
    <source>
        <dbReference type="ARBA" id="ARBA00022840"/>
    </source>
</evidence>
<dbReference type="EC" id="2.7.13.3" evidence="2"/>
<dbReference type="Gene3D" id="3.30.450.20">
    <property type="entry name" value="PAS domain"/>
    <property type="match status" value="2"/>
</dbReference>
<dbReference type="PROSITE" id="PS50109">
    <property type="entry name" value="HIS_KIN"/>
    <property type="match status" value="1"/>
</dbReference>
<keyword evidence="3 9" id="KW-0597">Phosphoprotein</keyword>
<keyword evidence="8" id="KW-0902">Two-component regulatory system</keyword>
<evidence type="ECO:0000256" key="8">
    <source>
        <dbReference type="ARBA" id="ARBA00023012"/>
    </source>
</evidence>
<dbReference type="PANTHER" id="PTHR43065:SF42">
    <property type="entry name" value="TWO-COMPONENT SENSOR PPRA"/>
    <property type="match status" value="1"/>
</dbReference>
<evidence type="ECO:0000256" key="6">
    <source>
        <dbReference type="ARBA" id="ARBA00022777"/>
    </source>
</evidence>
<dbReference type="InterPro" id="IPR004358">
    <property type="entry name" value="Sig_transdc_His_kin-like_C"/>
</dbReference>
<dbReference type="AlphaFoldDB" id="A0A1X7GGR2"/>
<dbReference type="SMART" id="SM00448">
    <property type="entry name" value="REC"/>
    <property type="match status" value="1"/>
</dbReference>
<dbReference type="InterPro" id="IPR005467">
    <property type="entry name" value="His_kinase_dom"/>
</dbReference>
<dbReference type="Pfam" id="PF08448">
    <property type="entry name" value="PAS_4"/>
    <property type="match status" value="1"/>
</dbReference>
<keyword evidence="16" id="KW-1185">Reference proteome</keyword>
<evidence type="ECO:0000256" key="10">
    <source>
        <dbReference type="SAM" id="Coils"/>
    </source>
</evidence>
<dbReference type="Pfam" id="PF00989">
    <property type="entry name" value="PAS"/>
    <property type="match status" value="1"/>
</dbReference>
<evidence type="ECO:0000259" key="14">
    <source>
        <dbReference type="PROSITE" id="PS50113"/>
    </source>
</evidence>
<dbReference type="GO" id="GO:0006355">
    <property type="term" value="P:regulation of DNA-templated transcription"/>
    <property type="evidence" value="ECO:0007669"/>
    <property type="project" value="InterPro"/>
</dbReference>
<dbReference type="InterPro" id="IPR003594">
    <property type="entry name" value="HATPase_dom"/>
</dbReference>
<dbReference type="InterPro" id="IPR003661">
    <property type="entry name" value="HisK_dim/P_dom"/>
</dbReference>
<feature type="domain" description="PAC" evidence="14">
    <location>
        <begin position="221"/>
        <end position="272"/>
    </location>
</feature>
<dbReference type="InterPro" id="IPR011006">
    <property type="entry name" value="CheY-like_superfamily"/>
</dbReference>
<dbReference type="CDD" id="cd00130">
    <property type="entry name" value="PAS"/>
    <property type="match status" value="1"/>
</dbReference>
<keyword evidence="6" id="KW-0418">Kinase</keyword>
<feature type="coiled-coil region" evidence="10">
    <location>
        <begin position="260"/>
        <end position="315"/>
    </location>
</feature>
<keyword evidence="7" id="KW-0067">ATP-binding</keyword>
<dbReference type="SUPFAM" id="SSF55785">
    <property type="entry name" value="PYP-like sensor domain (PAS domain)"/>
    <property type="match status" value="2"/>
</dbReference>
<evidence type="ECO:0000259" key="13">
    <source>
        <dbReference type="PROSITE" id="PS50112"/>
    </source>
</evidence>
<dbReference type="InterPro" id="IPR036097">
    <property type="entry name" value="HisK_dim/P_sf"/>
</dbReference>
<dbReference type="SUPFAM" id="SSF52172">
    <property type="entry name" value="CheY-like"/>
    <property type="match status" value="1"/>
</dbReference>
<dbReference type="PRINTS" id="PR00344">
    <property type="entry name" value="BCTRLSENSOR"/>
</dbReference>
<keyword evidence="10" id="KW-0175">Coiled coil</keyword>
<feature type="domain" description="Response regulatory" evidence="12">
    <location>
        <begin position="564"/>
        <end position="677"/>
    </location>
</feature>
<dbReference type="Gene3D" id="3.40.50.2300">
    <property type="match status" value="1"/>
</dbReference>
<accession>A0A1X7GGR2</accession>
<dbReference type="GO" id="GO:0000155">
    <property type="term" value="F:phosphorelay sensor kinase activity"/>
    <property type="evidence" value="ECO:0007669"/>
    <property type="project" value="InterPro"/>
</dbReference>
<dbReference type="SMART" id="SM00091">
    <property type="entry name" value="PAS"/>
    <property type="match status" value="2"/>
</dbReference>
<evidence type="ECO:0000256" key="2">
    <source>
        <dbReference type="ARBA" id="ARBA00012438"/>
    </source>
</evidence>
<dbReference type="Gene3D" id="1.10.287.130">
    <property type="match status" value="1"/>
</dbReference>
<feature type="domain" description="Histidine kinase" evidence="11">
    <location>
        <begin position="324"/>
        <end position="541"/>
    </location>
</feature>
<evidence type="ECO:0000256" key="4">
    <source>
        <dbReference type="ARBA" id="ARBA00022679"/>
    </source>
</evidence>
<dbReference type="EMBL" id="LT840185">
    <property type="protein sequence ID" value="SMF69581.1"/>
    <property type="molecule type" value="Genomic_DNA"/>
</dbReference>
<keyword evidence="5" id="KW-0547">Nucleotide-binding</keyword>
<dbReference type="STRING" id="941907.SAMN06295910_1747"/>
<feature type="domain" description="PAS" evidence="13">
    <location>
        <begin position="148"/>
        <end position="207"/>
    </location>
</feature>
<dbReference type="SUPFAM" id="SSF55874">
    <property type="entry name" value="ATPase domain of HSP90 chaperone/DNA topoisomerase II/histidine kinase"/>
    <property type="match status" value="1"/>
</dbReference>
<dbReference type="InterPro" id="IPR001789">
    <property type="entry name" value="Sig_transdc_resp-reg_receiver"/>
</dbReference>
<dbReference type="PROSITE" id="PS50110">
    <property type="entry name" value="RESPONSE_REGULATORY"/>
    <property type="match status" value="1"/>
</dbReference>
<dbReference type="OrthoDB" id="9796100at2"/>
<dbReference type="InterPro" id="IPR013767">
    <property type="entry name" value="PAS_fold"/>
</dbReference>
<dbReference type="Pfam" id="PF00512">
    <property type="entry name" value="HisKA"/>
    <property type="match status" value="1"/>
</dbReference>
<dbReference type="PROSITE" id="PS50113">
    <property type="entry name" value="PAC"/>
    <property type="match status" value="2"/>
</dbReference>
<dbReference type="GO" id="GO:0005524">
    <property type="term" value="F:ATP binding"/>
    <property type="evidence" value="ECO:0007669"/>
    <property type="project" value="UniProtKB-KW"/>
</dbReference>
<evidence type="ECO:0000256" key="9">
    <source>
        <dbReference type="PROSITE-ProRule" id="PRU00169"/>
    </source>
</evidence>
<evidence type="ECO:0000256" key="5">
    <source>
        <dbReference type="ARBA" id="ARBA00022741"/>
    </source>
</evidence>
<dbReference type="CDD" id="cd00082">
    <property type="entry name" value="HisKA"/>
    <property type="match status" value="1"/>
</dbReference>
<dbReference type="Pfam" id="PF00072">
    <property type="entry name" value="Response_reg"/>
    <property type="match status" value="1"/>
</dbReference>
<protein>
    <recommendedName>
        <fullName evidence="2">histidine kinase</fullName>
        <ecNumber evidence="2">2.7.13.3</ecNumber>
    </recommendedName>
</protein>
<feature type="domain" description="PAC" evidence="14">
    <location>
        <begin position="92"/>
        <end position="147"/>
    </location>
</feature>
<dbReference type="PROSITE" id="PS50112">
    <property type="entry name" value="PAS"/>
    <property type="match status" value="1"/>
</dbReference>
<evidence type="ECO:0000313" key="16">
    <source>
        <dbReference type="Proteomes" id="UP000192934"/>
    </source>
</evidence>
<dbReference type="Pfam" id="PF02518">
    <property type="entry name" value="HATPase_c"/>
    <property type="match status" value="1"/>
</dbReference>
<dbReference type="Proteomes" id="UP000192934">
    <property type="component" value="Chromosome I"/>
</dbReference>
<dbReference type="InterPro" id="IPR036890">
    <property type="entry name" value="HATPase_C_sf"/>
</dbReference>
<gene>
    <name evidence="15" type="ORF">SAMN06295910_1747</name>
</gene>
<dbReference type="Gene3D" id="3.30.565.10">
    <property type="entry name" value="Histidine kinase-like ATPase, C-terminal domain"/>
    <property type="match status" value="1"/>
</dbReference>
<dbReference type="SUPFAM" id="SSF47384">
    <property type="entry name" value="Homodimeric domain of signal transducing histidine kinase"/>
    <property type="match status" value="1"/>
</dbReference>